<dbReference type="EMBL" id="LR797199">
    <property type="protein sequence ID" value="CAB4194013.1"/>
    <property type="molecule type" value="Genomic_DNA"/>
</dbReference>
<feature type="domain" description="HNH nuclease" evidence="1">
    <location>
        <begin position="13"/>
        <end position="67"/>
    </location>
</feature>
<proteinExistence type="predicted"/>
<evidence type="ECO:0000259" key="1">
    <source>
        <dbReference type="SMART" id="SM00507"/>
    </source>
</evidence>
<reference evidence="4" key="1">
    <citation type="submission" date="2020-05" db="EMBL/GenBank/DDBJ databases">
        <authorList>
            <person name="Chiriac C."/>
            <person name="Salcher M."/>
            <person name="Ghai R."/>
            <person name="Kavagutti S V."/>
        </authorList>
    </citation>
    <scope>NUCLEOTIDE SEQUENCE</scope>
</reference>
<dbReference type="EMBL" id="LR796998">
    <property type="protein sequence ID" value="CAB4180457.1"/>
    <property type="molecule type" value="Genomic_DNA"/>
</dbReference>
<protein>
    <submittedName>
        <fullName evidence="4">HNHc domain containing protein</fullName>
    </submittedName>
</protein>
<name>A0A6J5QDJ3_9CAUD</name>
<dbReference type="InterPro" id="IPR003615">
    <property type="entry name" value="HNH_nuc"/>
</dbReference>
<dbReference type="InterPro" id="IPR002711">
    <property type="entry name" value="HNH"/>
</dbReference>
<organism evidence="4">
    <name type="scientific">uncultured Caudovirales phage</name>
    <dbReference type="NCBI Taxonomy" id="2100421"/>
    <lineage>
        <taxon>Viruses</taxon>
        <taxon>Duplodnaviria</taxon>
        <taxon>Heunggongvirae</taxon>
        <taxon>Uroviricota</taxon>
        <taxon>Caudoviricetes</taxon>
        <taxon>Peduoviridae</taxon>
        <taxon>Maltschvirus</taxon>
        <taxon>Maltschvirus maltsch</taxon>
    </lineage>
</organism>
<gene>
    <name evidence="4" type="ORF">UFOVP1037_29</name>
    <name evidence="5" type="ORF">UFOVP1250_31</name>
    <name evidence="2" type="ORF">UFOVP287_34</name>
    <name evidence="3" type="ORF">UFOVP969_18</name>
</gene>
<dbReference type="CDD" id="cd00085">
    <property type="entry name" value="HNHc"/>
    <property type="match status" value="1"/>
</dbReference>
<evidence type="ECO:0000313" key="4">
    <source>
        <dbReference type="EMBL" id="CAB4180457.1"/>
    </source>
</evidence>
<accession>A0A6J5QDJ3</accession>
<dbReference type="SMART" id="SM00507">
    <property type="entry name" value="HNHc"/>
    <property type="match status" value="1"/>
</dbReference>
<dbReference type="Pfam" id="PF01844">
    <property type="entry name" value="HNH"/>
    <property type="match status" value="1"/>
</dbReference>
<evidence type="ECO:0000313" key="3">
    <source>
        <dbReference type="EMBL" id="CAB4173951.1"/>
    </source>
</evidence>
<evidence type="ECO:0000313" key="5">
    <source>
        <dbReference type="EMBL" id="CAB4194013.1"/>
    </source>
</evidence>
<dbReference type="EMBL" id="LR796925">
    <property type="protein sequence ID" value="CAB4173951.1"/>
    <property type="molecule type" value="Genomic_DNA"/>
</dbReference>
<sequence length="81" mass="9423">MSRKPQYDGPWKKVRLKILERDDYRCQIRAQGCTQEAQEVDHILPVAMGGDWYAEENLRASCSRCNNGRNAKHRTTASRAW</sequence>
<dbReference type="Gene3D" id="1.10.30.50">
    <property type="match status" value="1"/>
</dbReference>
<evidence type="ECO:0000313" key="2">
    <source>
        <dbReference type="EMBL" id="CAB4135521.1"/>
    </source>
</evidence>
<dbReference type="EMBL" id="LR796303">
    <property type="protein sequence ID" value="CAB4135521.1"/>
    <property type="molecule type" value="Genomic_DNA"/>
</dbReference>